<dbReference type="Proteomes" id="UP001226160">
    <property type="component" value="Unassembled WGS sequence"/>
</dbReference>
<sequence length="96" mass="10234">MSTDMDKQNKVHGVTWGMLGLCCVSFLIVVVSIATGHTKGFTSALIMLAGSAGILSSQVMSKVVEKRNGHPLPLPFLAINSALTFALVYFSISMFV</sequence>
<keyword evidence="1" id="KW-1133">Transmembrane helix</keyword>
<gene>
    <name evidence="2" type="ORF">QPX54_08170</name>
</gene>
<feature type="transmembrane region" description="Helical" evidence="1">
    <location>
        <begin position="72"/>
        <end position="92"/>
    </location>
</feature>
<organism evidence="2 3">
    <name type="scientific">Corynebacterium propinquum</name>
    <dbReference type="NCBI Taxonomy" id="43769"/>
    <lineage>
        <taxon>Bacteria</taxon>
        <taxon>Bacillati</taxon>
        <taxon>Actinomycetota</taxon>
        <taxon>Actinomycetes</taxon>
        <taxon>Mycobacteriales</taxon>
        <taxon>Corynebacteriaceae</taxon>
        <taxon>Corynebacterium</taxon>
    </lineage>
</organism>
<protein>
    <submittedName>
        <fullName evidence="2">Uncharacterized protein</fullName>
    </submittedName>
</protein>
<proteinExistence type="predicted"/>
<comment type="caution">
    <text evidence="2">The sequence shown here is derived from an EMBL/GenBank/DDBJ whole genome shotgun (WGS) entry which is preliminary data.</text>
</comment>
<dbReference type="EMBL" id="JASNVP010000007">
    <property type="protein sequence ID" value="MDK4326476.1"/>
    <property type="molecule type" value="Genomic_DNA"/>
</dbReference>
<dbReference type="AlphaFoldDB" id="A0AAP4BVU1"/>
<accession>A0AAP4BVU1</accession>
<evidence type="ECO:0000313" key="3">
    <source>
        <dbReference type="Proteomes" id="UP001226160"/>
    </source>
</evidence>
<evidence type="ECO:0000313" key="2">
    <source>
        <dbReference type="EMBL" id="MDK4326476.1"/>
    </source>
</evidence>
<reference evidence="2" key="1">
    <citation type="submission" date="2023-05" db="EMBL/GenBank/DDBJ databases">
        <title>Metabolic capabilities are highly conserved among human nasal-associated Corynebacterium species in pangenomic analyses.</title>
        <authorList>
            <person name="Tran T.H."/>
            <person name="Roberts A.Q."/>
            <person name="Escapa I.F."/>
            <person name="Gao W."/>
            <person name="Conlan S."/>
            <person name="Kong H."/>
            <person name="Segre J.A."/>
            <person name="Kelly M.S."/>
            <person name="Lemon K.P."/>
        </authorList>
    </citation>
    <scope>NUCLEOTIDE SEQUENCE</scope>
    <source>
        <strain evidence="2">KPL2654</strain>
    </source>
</reference>
<feature type="transmembrane region" description="Helical" evidence="1">
    <location>
        <begin position="40"/>
        <end position="60"/>
    </location>
</feature>
<dbReference type="RefSeq" id="WP_284589875.1">
    <property type="nucleotide sequence ID" value="NZ_JASNVG010000010.1"/>
</dbReference>
<name>A0AAP4BVU1_9CORY</name>
<evidence type="ECO:0000256" key="1">
    <source>
        <dbReference type="SAM" id="Phobius"/>
    </source>
</evidence>
<keyword evidence="1" id="KW-0812">Transmembrane</keyword>
<keyword evidence="1" id="KW-0472">Membrane</keyword>
<feature type="transmembrane region" description="Helical" evidence="1">
    <location>
        <begin position="12"/>
        <end position="34"/>
    </location>
</feature>